<evidence type="ECO:0000313" key="2">
    <source>
        <dbReference type="Proteomes" id="UP000487117"/>
    </source>
</evidence>
<accession>A0A7V8FJX4</accession>
<proteinExistence type="predicted"/>
<reference evidence="2" key="1">
    <citation type="journal article" date="2020" name="MBio">
        <title>Horizontal gene transfer to a defensive symbiont with a reduced genome amongst a multipartite beetle microbiome.</title>
        <authorList>
            <person name="Waterworth S.C."/>
            <person name="Florez L.V."/>
            <person name="Rees E.R."/>
            <person name="Hertweck C."/>
            <person name="Kaltenpoth M."/>
            <person name="Kwan J.C."/>
        </authorList>
    </citation>
    <scope>NUCLEOTIDE SEQUENCE [LARGE SCALE GENOMIC DNA]</scope>
</reference>
<dbReference type="EMBL" id="WNDS01000001">
    <property type="protein sequence ID" value="KAF1017416.1"/>
    <property type="molecule type" value="Genomic_DNA"/>
</dbReference>
<name>A0A7V8FJX4_STEMA</name>
<protein>
    <submittedName>
        <fullName evidence="1">Uncharacterized protein</fullName>
    </submittedName>
</protein>
<organism evidence="1 2">
    <name type="scientific">Stenotrophomonas maltophilia</name>
    <name type="common">Pseudomonas maltophilia</name>
    <name type="synonym">Xanthomonas maltophilia</name>
    <dbReference type="NCBI Taxonomy" id="40324"/>
    <lineage>
        <taxon>Bacteria</taxon>
        <taxon>Pseudomonadati</taxon>
        <taxon>Pseudomonadota</taxon>
        <taxon>Gammaproteobacteria</taxon>
        <taxon>Lysobacterales</taxon>
        <taxon>Lysobacteraceae</taxon>
        <taxon>Stenotrophomonas</taxon>
        <taxon>Stenotrophomonas maltophilia group</taxon>
    </lineage>
</organism>
<dbReference type="Proteomes" id="UP000487117">
    <property type="component" value="Unassembled WGS sequence"/>
</dbReference>
<gene>
    <name evidence="1" type="ORF">GAK31_00681</name>
</gene>
<comment type="caution">
    <text evidence="1">The sequence shown here is derived from an EMBL/GenBank/DDBJ whole genome shotgun (WGS) entry which is preliminary data.</text>
</comment>
<evidence type="ECO:0000313" key="1">
    <source>
        <dbReference type="EMBL" id="KAF1017416.1"/>
    </source>
</evidence>
<dbReference type="AlphaFoldDB" id="A0A7V8FJX4"/>
<sequence length="33" mass="3741">MMDQGRVVEQGSLDAVFERPCQQRTADFLAKTL</sequence>